<feature type="domain" description="Histidine kinase" evidence="15">
    <location>
        <begin position="384"/>
        <end position="603"/>
    </location>
</feature>
<dbReference type="GO" id="GO:0004721">
    <property type="term" value="F:phosphoprotein phosphatase activity"/>
    <property type="evidence" value="ECO:0007669"/>
    <property type="project" value="TreeGrafter"/>
</dbReference>
<protein>
    <recommendedName>
        <fullName evidence="3">histidine kinase</fullName>
        <ecNumber evidence="3">2.7.13.3</ecNumber>
    </recommendedName>
</protein>
<dbReference type="Pfam" id="PF00512">
    <property type="entry name" value="HisKA"/>
    <property type="match status" value="1"/>
</dbReference>
<dbReference type="Gene3D" id="3.30.450.20">
    <property type="entry name" value="PAS domain"/>
    <property type="match status" value="2"/>
</dbReference>
<keyword evidence="11 14" id="KW-1133">Transmembrane helix</keyword>
<dbReference type="Pfam" id="PF00989">
    <property type="entry name" value="PAS"/>
    <property type="match status" value="1"/>
</dbReference>
<dbReference type="PANTHER" id="PTHR45453:SF1">
    <property type="entry name" value="PHOSPHATE REGULON SENSOR PROTEIN PHOR"/>
    <property type="match status" value="1"/>
</dbReference>
<feature type="transmembrane region" description="Helical" evidence="14">
    <location>
        <begin position="181"/>
        <end position="203"/>
    </location>
</feature>
<comment type="subcellular location">
    <subcellularLocation>
        <location evidence="2">Cell membrane</location>
        <topology evidence="2">Multi-pass membrane protein</topology>
    </subcellularLocation>
</comment>
<evidence type="ECO:0000256" key="9">
    <source>
        <dbReference type="ARBA" id="ARBA00022777"/>
    </source>
</evidence>
<keyword evidence="12" id="KW-0902">Two-component regulatory system</keyword>
<dbReference type="SUPFAM" id="SSF47384">
    <property type="entry name" value="Homodimeric domain of signal transducing histidine kinase"/>
    <property type="match status" value="1"/>
</dbReference>
<evidence type="ECO:0000259" key="15">
    <source>
        <dbReference type="PROSITE" id="PS50109"/>
    </source>
</evidence>
<keyword evidence="8" id="KW-0547">Nucleotide-binding</keyword>
<dbReference type="InterPro" id="IPR050351">
    <property type="entry name" value="BphY/WalK/GraS-like"/>
</dbReference>
<dbReference type="InterPro" id="IPR000700">
    <property type="entry name" value="PAS-assoc_C"/>
</dbReference>
<dbReference type="SUPFAM" id="SSF158472">
    <property type="entry name" value="HAMP domain-like"/>
    <property type="match status" value="1"/>
</dbReference>
<accession>A0A916VG72</accession>
<dbReference type="PROSITE" id="PS50112">
    <property type="entry name" value="PAS"/>
    <property type="match status" value="1"/>
</dbReference>
<dbReference type="GO" id="GO:0016036">
    <property type="term" value="P:cellular response to phosphate starvation"/>
    <property type="evidence" value="ECO:0007669"/>
    <property type="project" value="TreeGrafter"/>
</dbReference>
<sequence>MMRRTSFFHTIQFKVIIIFVLLILFAMQLIGVYFLRTLENSFINNFSESLRNQAAILANYVQPYLAPGNEGQNEQQIYQELDAIINNLNTISGAEIQVIDSTGVVVSASSQLPRSIIGQRNSQTEVTRALQGIRMNEKEIIDSNGIRKKTIAIRVGEGGQVYGAVYMVASMEEQFETINNIIGFFMYGTFFALGMTVLLSIILSNTITKPIKEITKQATEMAEGNFSRSVAVKSSDEIGQLGEAFNYMSKRLREALASNEEEKKRLASILSNMSDGVIATDDAGRVIVMNRRAEQILDLTADEAMGKPISEVLGVTLEETLEYTLGQDVSVLLHREKRDEEIVNVRVNFTAIRRDEEVTGIIAVLHDVTEEEKMENSRREFVANVSHELRTPLTTIKSYLEALEDGALEDPELARRFIGVTRTESERMIRLVNDLLHLSRFDSHQATMFKEPVEIQEMLEEVIDRFSFQLQQRDIRINLNIEPGMPLVSCDPDQIDQVLDNLISNAIKFSYEGGLIEVTARQLDQEFVQISVKDSGIGIPQRHLERIFERFYRVDKARSRNMGGTGLGLSIAREIVKAHGGTIHLDSEMNKGTTVVFTLPLHREEGAAV</sequence>
<evidence type="ECO:0000256" key="8">
    <source>
        <dbReference type="ARBA" id="ARBA00022741"/>
    </source>
</evidence>
<evidence type="ECO:0000256" key="6">
    <source>
        <dbReference type="ARBA" id="ARBA00022679"/>
    </source>
</evidence>
<feature type="domain" description="PAC" evidence="17">
    <location>
        <begin position="327"/>
        <end position="380"/>
    </location>
</feature>
<dbReference type="PROSITE" id="PS50113">
    <property type="entry name" value="PAC"/>
    <property type="match status" value="1"/>
</dbReference>
<dbReference type="Pfam" id="PF00672">
    <property type="entry name" value="HAMP"/>
    <property type="match status" value="1"/>
</dbReference>
<dbReference type="Gene3D" id="3.30.565.10">
    <property type="entry name" value="Histidine kinase-like ATPase, C-terminal domain"/>
    <property type="match status" value="1"/>
</dbReference>
<evidence type="ECO:0000313" key="20">
    <source>
        <dbReference type="Proteomes" id="UP000654993"/>
    </source>
</evidence>
<name>A0A916VG72_9BACL</name>
<dbReference type="EMBL" id="BMAQ01000013">
    <property type="protein sequence ID" value="GFR38211.1"/>
    <property type="molecule type" value="Genomic_DNA"/>
</dbReference>
<comment type="caution">
    <text evidence="19">The sequence shown here is derived from an EMBL/GenBank/DDBJ whole genome shotgun (WGS) entry which is preliminary data.</text>
</comment>
<dbReference type="Proteomes" id="UP000654993">
    <property type="component" value="Unassembled WGS sequence"/>
</dbReference>
<evidence type="ECO:0000256" key="7">
    <source>
        <dbReference type="ARBA" id="ARBA00022692"/>
    </source>
</evidence>
<evidence type="ECO:0000256" key="10">
    <source>
        <dbReference type="ARBA" id="ARBA00022840"/>
    </source>
</evidence>
<dbReference type="InterPro" id="IPR004358">
    <property type="entry name" value="Sig_transdc_His_kin-like_C"/>
</dbReference>
<dbReference type="NCBIfam" id="TIGR00229">
    <property type="entry name" value="sensory_box"/>
    <property type="match status" value="1"/>
</dbReference>
<evidence type="ECO:0000259" key="18">
    <source>
        <dbReference type="PROSITE" id="PS50885"/>
    </source>
</evidence>
<evidence type="ECO:0000256" key="5">
    <source>
        <dbReference type="ARBA" id="ARBA00022553"/>
    </source>
</evidence>
<evidence type="ECO:0000256" key="3">
    <source>
        <dbReference type="ARBA" id="ARBA00012438"/>
    </source>
</evidence>
<dbReference type="SMART" id="SM00388">
    <property type="entry name" value="HisKA"/>
    <property type="match status" value="1"/>
</dbReference>
<evidence type="ECO:0000313" key="19">
    <source>
        <dbReference type="EMBL" id="GFR38211.1"/>
    </source>
</evidence>
<evidence type="ECO:0000259" key="17">
    <source>
        <dbReference type="PROSITE" id="PS50113"/>
    </source>
</evidence>
<evidence type="ECO:0000256" key="2">
    <source>
        <dbReference type="ARBA" id="ARBA00004651"/>
    </source>
</evidence>
<feature type="domain" description="HAMP" evidence="18">
    <location>
        <begin position="205"/>
        <end position="257"/>
    </location>
</feature>
<dbReference type="SMART" id="SM00304">
    <property type="entry name" value="HAMP"/>
    <property type="match status" value="1"/>
</dbReference>
<keyword evidence="6" id="KW-0808">Transferase</keyword>
<organism evidence="19 20">
    <name type="scientific">Insulibacter thermoxylanivorax</name>
    <dbReference type="NCBI Taxonomy" id="2749268"/>
    <lineage>
        <taxon>Bacteria</taxon>
        <taxon>Bacillati</taxon>
        <taxon>Bacillota</taxon>
        <taxon>Bacilli</taxon>
        <taxon>Bacillales</taxon>
        <taxon>Paenibacillaceae</taxon>
        <taxon>Insulibacter</taxon>
    </lineage>
</organism>
<dbReference type="PROSITE" id="PS50885">
    <property type="entry name" value="HAMP"/>
    <property type="match status" value="1"/>
</dbReference>
<dbReference type="GO" id="GO:0000155">
    <property type="term" value="F:phosphorelay sensor kinase activity"/>
    <property type="evidence" value="ECO:0007669"/>
    <property type="project" value="InterPro"/>
</dbReference>
<dbReference type="GO" id="GO:0005524">
    <property type="term" value="F:ATP binding"/>
    <property type="evidence" value="ECO:0007669"/>
    <property type="project" value="UniProtKB-KW"/>
</dbReference>
<dbReference type="InterPro" id="IPR035965">
    <property type="entry name" value="PAS-like_dom_sf"/>
</dbReference>
<dbReference type="PANTHER" id="PTHR45453">
    <property type="entry name" value="PHOSPHATE REGULON SENSOR PROTEIN PHOR"/>
    <property type="match status" value="1"/>
</dbReference>
<dbReference type="SUPFAM" id="SSF55785">
    <property type="entry name" value="PYP-like sensor domain (PAS domain)"/>
    <property type="match status" value="1"/>
</dbReference>
<gene>
    <name evidence="19" type="ORF">PRECH8_15070</name>
</gene>
<dbReference type="Pfam" id="PF02518">
    <property type="entry name" value="HATPase_c"/>
    <property type="match status" value="1"/>
</dbReference>
<evidence type="ECO:0000256" key="4">
    <source>
        <dbReference type="ARBA" id="ARBA00022475"/>
    </source>
</evidence>
<dbReference type="FunFam" id="1.10.287.130:FF:000001">
    <property type="entry name" value="Two-component sensor histidine kinase"/>
    <property type="match status" value="1"/>
</dbReference>
<feature type="domain" description="PAS" evidence="16">
    <location>
        <begin position="262"/>
        <end position="307"/>
    </location>
</feature>
<proteinExistence type="predicted"/>
<dbReference type="InterPro" id="IPR049814">
    <property type="entry name" value="Resp_reg_WalK"/>
</dbReference>
<dbReference type="InterPro" id="IPR000014">
    <property type="entry name" value="PAS"/>
</dbReference>
<dbReference type="FunFam" id="3.30.565.10:FF:000006">
    <property type="entry name" value="Sensor histidine kinase WalK"/>
    <property type="match status" value="1"/>
</dbReference>
<dbReference type="GO" id="GO:0005886">
    <property type="term" value="C:plasma membrane"/>
    <property type="evidence" value="ECO:0007669"/>
    <property type="project" value="UniProtKB-SubCell"/>
</dbReference>
<dbReference type="GO" id="GO:0006355">
    <property type="term" value="P:regulation of DNA-templated transcription"/>
    <property type="evidence" value="ECO:0007669"/>
    <property type="project" value="InterPro"/>
</dbReference>
<dbReference type="CDD" id="cd06225">
    <property type="entry name" value="HAMP"/>
    <property type="match status" value="1"/>
</dbReference>
<dbReference type="InterPro" id="IPR003660">
    <property type="entry name" value="HAMP_dom"/>
</dbReference>
<dbReference type="Pfam" id="PF23846">
    <property type="entry name" value="Cache_WalK"/>
    <property type="match status" value="1"/>
</dbReference>
<keyword evidence="5" id="KW-0597">Phosphoprotein</keyword>
<evidence type="ECO:0000256" key="1">
    <source>
        <dbReference type="ARBA" id="ARBA00000085"/>
    </source>
</evidence>
<keyword evidence="4" id="KW-1003">Cell membrane</keyword>
<dbReference type="AlphaFoldDB" id="A0A916VG72"/>
<dbReference type="InterPro" id="IPR036097">
    <property type="entry name" value="HisK_dim/P_sf"/>
</dbReference>
<comment type="catalytic activity">
    <reaction evidence="1">
        <text>ATP + protein L-histidine = ADP + protein N-phospho-L-histidine.</text>
        <dbReference type="EC" id="2.7.13.3"/>
    </reaction>
</comment>
<evidence type="ECO:0000256" key="11">
    <source>
        <dbReference type="ARBA" id="ARBA00022989"/>
    </source>
</evidence>
<keyword evidence="20" id="KW-1185">Reference proteome</keyword>
<evidence type="ECO:0000259" key="16">
    <source>
        <dbReference type="PROSITE" id="PS50112"/>
    </source>
</evidence>
<keyword evidence="13 14" id="KW-0472">Membrane</keyword>
<keyword evidence="9 19" id="KW-0418">Kinase</keyword>
<dbReference type="SMART" id="SM00387">
    <property type="entry name" value="HATPase_c"/>
    <property type="match status" value="1"/>
</dbReference>
<dbReference type="CDD" id="cd00130">
    <property type="entry name" value="PAS"/>
    <property type="match status" value="1"/>
</dbReference>
<evidence type="ECO:0000256" key="13">
    <source>
        <dbReference type="ARBA" id="ARBA00023136"/>
    </source>
</evidence>
<dbReference type="InterPro" id="IPR005467">
    <property type="entry name" value="His_kinase_dom"/>
</dbReference>
<evidence type="ECO:0000256" key="12">
    <source>
        <dbReference type="ARBA" id="ARBA00023012"/>
    </source>
</evidence>
<dbReference type="CDD" id="cd00075">
    <property type="entry name" value="HATPase"/>
    <property type="match status" value="1"/>
</dbReference>
<dbReference type="Gene3D" id="1.10.8.500">
    <property type="entry name" value="HAMP domain in histidine kinase"/>
    <property type="match status" value="1"/>
</dbReference>
<dbReference type="InterPro" id="IPR003594">
    <property type="entry name" value="HATPase_dom"/>
</dbReference>
<dbReference type="CDD" id="cd00082">
    <property type="entry name" value="HisKA"/>
    <property type="match status" value="1"/>
</dbReference>
<dbReference type="SMART" id="SM00091">
    <property type="entry name" value="PAS"/>
    <property type="match status" value="1"/>
</dbReference>
<dbReference type="SUPFAM" id="SSF55874">
    <property type="entry name" value="ATPase domain of HSP90 chaperone/DNA topoisomerase II/histidine kinase"/>
    <property type="match status" value="1"/>
</dbReference>
<feature type="transmembrane region" description="Helical" evidence="14">
    <location>
        <begin position="12"/>
        <end position="35"/>
    </location>
</feature>
<dbReference type="InterPro" id="IPR036890">
    <property type="entry name" value="HATPase_C_sf"/>
</dbReference>
<keyword evidence="7 14" id="KW-0812">Transmembrane</keyword>
<dbReference type="Gene3D" id="1.10.287.130">
    <property type="match status" value="1"/>
</dbReference>
<reference evidence="19" key="1">
    <citation type="submission" date="2020-08" db="EMBL/GenBank/DDBJ databases">
        <authorList>
            <person name="Uke A."/>
            <person name="Chhe C."/>
            <person name="Baramee S."/>
            <person name="Kosugi A."/>
        </authorList>
    </citation>
    <scope>NUCLEOTIDE SEQUENCE</scope>
    <source>
        <strain evidence="19">DA-C8</strain>
    </source>
</reference>
<dbReference type="NCBIfam" id="NF033092">
    <property type="entry name" value="HK_WalK"/>
    <property type="match status" value="1"/>
</dbReference>
<dbReference type="PROSITE" id="PS50109">
    <property type="entry name" value="HIS_KIN"/>
    <property type="match status" value="1"/>
</dbReference>
<dbReference type="InterPro" id="IPR013767">
    <property type="entry name" value="PAS_fold"/>
</dbReference>
<dbReference type="InterPro" id="IPR057640">
    <property type="entry name" value="Cache_WalK"/>
</dbReference>
<evidence type="ECO:0000256" key="14">
    <source>
        <dbReference type="SAM" id="Phobius"/>
    </source>
</evidence>
<dbReference type="InterPro" id="IPR003661">
    <property type="entry name" value="HisK_dim/P_dom"/>
</dbReference>
<reference evidence="19" key="2">
    <citation type="journal article" date="2021" name="Data Brief">
        <title>Draft genome sequence data of the facultative, thermophilic, xylanolytic bacterium Paenibacillus sp. strain DA-C8.</title>
        <authorList>
            <person name="Chhe C."/>
            <person name="Uke A."/>
            <person name="Baramee S."/>
            <person name="Ungkulpasvich U."/>
            <person name="Tachaapaikoon C."/>
            <person name="Pason P."/>
            <person name="Waeonukul R."/>
            <person name="Ratanakhanokchai K."/>
            <person name="Kosugi A."/>
        </authorList>
    </citation>
    <scope>NUCLEOTIDE SEQUENCE</scope>
    <source>
        <strain evidence="19">DA-C8</strain>
    </source>
</reference>
<dbReference type="PRINTS" id="PR00344">
    <property type="entry name" value="BCTRLSENSOR"/>
</dbReference>
<keyword evidence="10" id="KW-0067">ATP-binding</keyword>
<dbReference type="EC" id="2.7.13.3" evidence="3"/>